<gene>
    <name evidence="1" type="ORF">CRU78_14685</name>
</gene>
<reference evidence="1 2" key="1">
    <citation type="submission" date="2017-09" db="EMBL/GenBank/DDBJ databases">
        <title>Metagenomic Analysis Reveals Denitrifying Candidatus Accumulibacter and Flanking Population as a Source of N2O.</title>
        <authorList>
            <person name="Gao H."/>
            <person name="Mao Y."/>
            <person name="Zhao X."/>
            <person name="Liu W.-T."/>
            <person name="Zhang T."/>
            <person name="Wells G."/>
        </authorList>
    </citation>
    <scope>NUCLEOTIDE SEQUENCE [LARGE SCALE GENOMIC DNA]</scope>
    <source>
        <strain evidence="1">CANDO_2_IC</strain>
    </source>
</reference>
<dbReference type="AlphaFoldDB" id="A0A6A7RW80"/>
<organism evidence="1 2">
    <name type="scientific">Candidatus Accumulibacter phosphatis</name>
    <dbReference type="NCBI Taxonomy" id="327160"/>
    <lineage>
        <taxon>Bacteria</taxon>
        <taxon>Pseudomonadati</taxon>
        <taxon>Pseudomonadota</taxon>
        <taxon>Betaproteobacteria</taxon>
        <taxon>Candidatus Accumulibacter</taxon>
    </lineage>
</organism>
<proteinExistence type="predicted"/>
<name>A0A6A7RW80_9PROT</name>
<comment type="caution">
    <text evidence="1">The sequence shown here is derived from an EMBL/GenBank/DDBJ whole genome shotgun (WGS) entry which is preliminary data.</text>
</comment>
<dbReference type="Proteomes" id="UP000342300">
    <property type="component" value="Unassembled WGS sequence"/>
</dbReference>
<evidence type="ECO:0000313" key="2">
    <source>
        <dbReference type="Proteomes" id="UP000342300"/>
    </source>
</evidence>
<dbReference type="EMBL" id="PDHS01000363">
    <property type="protein sequence ID" value="MQM31691.1"/>
    <property type="molecule type" value="Genomic_DNA"/>
</dbReference>
<protein>
    <submittedName>
        <fullName evidence="1">Uncharacterized protein</fullName>
    </submittedName>
</protein>
<feature type="non-terminal residue" evidence="1">
    <location>
        <position position="222"/>
    </location>
</feature>
<accession>A0A6A7RW80</accession>
<sequence length="222" mass="24172">MVSSIGSYSTAQTGNAVAFKAASATELVSDASKNQGASGTQGGGTLTISTLASQLADSASRAEARDKMLSRSELADKANSLLDQILGDAYQANKAKYNNEVPKTDDPELLARAKQATEFVTSSDRGSRSVKNPFGSLSREQLSNIIYDDSGNYTINERRAAYYESDDREQAWRVKVAAQAMDEYNRTGKMTNFFSSVLDHFKELPTIEQAQYPKDYASDLES</sequence>
<evidence type="ECO:0000313" key="1">
    <source>
        <dbReference type="EMBL" id="MQM31691.1"/>
    </source>
</evidence>